<evidence type="ECO:0000256" key="11">
    <source>
        <dbReference type="SAM" id="MobiDB-lite"/>
    </source>
</evidence>
<dbReference type="GO" id="GO:0031505">
    <property type="term" value="P:fungal-type cell wall organization"/>
    <property type="evidence" value="ECO:0007669"/>
    <property type="project" value="TreeGrafter"/>
</dbReference>
<feature type="domain" description="GH16" evidence="13">
    <location>
        <begin position="241"/>
        <end position="606"/>
    </location>
</feature>
<evidence type="ECO:0000256" key="5">
    <source>
        <dbReference type="ARBA" id="ARBA00022692"/>
    </source>
</evidence>
<dbReference type="CDD" id="cd02180">
    <property type="entry name" value="GH16_fungal_KRE6_glucanase"/>
    <property type="match status" value="1"/>
</dbReference>
<dbReference type="OrthoDB" id="412647at2759"/>
<comment type="subcellular location">
    <subcellularLocation>
        <location evidence="2">Cell membrane</location>
        <topology evidence="2">Lipid-anchor</topology>
        <topology evidence="2">GPI-anchor</topology>
    </subcellularLocation>
    <subcellularLocation>
        <location evidence="1">Membrane</location>
        <topology evidence="1">Single-pass type II membrane protein</topology>
    </subcellularLocation>
</comment>
<dbReference type="VEuPathDB" id="FungiDB:ACLA_070810"/>
<evidence type="ECO:0000256" key="6">
    <source>
        <dbReference type="ARBA" id="ARBA00022968"/>
    </source>
</evidence>
<dbReference type="GO" id="GO:0005886">
    <property type="term" value="C:plasma membrane"/>
    <property type="evidence" value="ECO:0007669"/>
    <property type="project" value="UniProtKB-SubCell"/>
</dbReference>
<evidence type="ECO:0000259" key="13">
    <source>
        <dbReference type="PROSITE" id="PS51762"/>
    </source>
</evidence>
<evidence type="ECO:0000256" key="1">
    <source>
        <dbReference type="ARBA" id="ARBA00004606"/>
    </source>
</evidence>
<evidence type="ECO:0000256" key="4">
    <source>
        <dbReference type="ARBA" id="ARBA00022475"/>
    </source>
</evidence>
<dbReference type="eggNOG" id="ENOG502QR13">
    <property type="taxonomic scope" value="Eukaryota"/>
</dbReference>
<name>A1C6M7_ASPCL</name>
<dbReference type="GO" id="GO:0005789">
    <property type="term" value="C:endoplasmic reticulum membrane"/>
    <property type="evidence" value="ECO:0007669"/>
    <property type="project" value="TreeGrafter"/>
</dbReference>
<dbReference type="PANTHER" id="PTHR31361">
    <property type="entry name" value="BETA-GLUCAN SYNTHESIS-ASSOCIATED PROTEIN KRE6-RELATED"/>
    <property type="match status" value="1"/>
</dbReference>
<reference evidence="14 15" key="1">
    <citation type="journal article" date="2008" name="PLoS Genet.">
        <title>Genomic islands in the pathogenic filamentous fungus Aspergillus fumigatus.</title>
        <authorList>
            <person name="Fedorova N.D."/>
            <person name="Khaldi N."/>
            <person name="Joardar V.S."/>
            <person name="Maiti R."/>
            <person name="Amedeo P."/>
            <person name="Anderson M.J."/>
            <person name="Crabtree J."/>
            <person name="Silva J.C."/>
            <person name="Badger J.H."/>
            <person name="Albarraq A."/>
            <person name="Angiuoli S."/>
            <person name="Bussey H."/>
            <person name="Bowyer P."/>
            <person name="Cotty P.J."/>
            <person name="Dyer P.S."/>
            <person name="Egan A."/>
            <person name="Galens K."/>
            <person name="Fraser-Liggett C.M."/>
            <person name="Haas B.J."/>
            <person name="Inman J.M."/>
            <person name="Kent R."/>
            <person name="Lemieux S."/>
            <person name="Malavazi I."/>
            <person name="Orvis J."/>
            <person name="Roemer T."/>
            <person name="Ronning C.M."/>
            <person name="Sundaram J.P."/>
            <person name="Sutton G."/>
            <person name="Turner G."/>
            <person name="Venter J.C."/>
            <person name="White O.R."/>
            <person name="Whitty B.R."/>
            <person name="Youngman P."/>
            <person name="Wolfe K.H."/>
            <person name="Goldman G.H."/>
            <person name="Wortman J.R."/>
            <person name="Jiang B."/>
            <person name="Denning D.W."/>
            <person name="Nierman W.C."/>
        </authorList>
    </citation>
    <scope>NUCLEOTIDE SEQUENCE [LARGE SCALE GENOMIC DNA]</scope>
    <source>
        <strain evidence="15">ATCC 1007 / CBS 513.65 / DSM 816 / NCTC 3887 / NRRL 1</strain>
    </source>
</reference>
<evidence type="ECO:0000313" key="15">
    <source>
        <dbReference type="Proteomes" id="UP000006701"/>
    </source>
</evidence>
<accession>A1C6M7</accession>
<keyword evidence="9" id="KW-0325">Glycoprotein</keyword>
<organism evidence="14 15">
    <name type="scientific">Aspergillus clavatus (strain ATCC 1007 / CBS 513.65 / DSM 816 / NCTC 3887 / NRRL 1 / QM 1276 / 107)</name>
    <dbReference type="NCBI Taxonomy" id="344612"/>
    <lineage>
        <taxon>Eukaryota</taxon>
        <taxon>Fungi</taxon>
        <taxon>Dikarya</taxon>
        <taxon>Ascomycota</taxon>
        <taxon>Pezizomycotina</taxon>
        <taxon>Eurotiomycetes</taxon>
        <taxon>Eurotiomycetidae</taxon>
        <taxon>Eurotiales</taxon>
        <taxon>Aspergillaceae</taxon>
        <taxon>Aspergillus</taxon>
        <taxon>Aspergillus subgen. Fumigati</taxon>
    </lineage>
</organism>
<keyword evidence="6" id="KW-0735">Signal-anchor</keyword>
<keyword evidence="10" id="KW-0961">Cell wall biogenesis/degradation</keyword>
<dbReference type="GO" id="GO:0015926">
    <property type="term" value="F:glucosidase activity"/>
    <property type="evidence" value="ECO:0007669"/>
    <property type="project" value="TreeGrafter"/>
</dbReference>
<evidence type="ECO:0000256" key="3">
    <source>
        <dbReference type="ARBA" id="ARBA00010962"/>
    </source>
</evidence>
<dbReference type="InterPro" id="IPR013320">
    <property type="entry name" value="ConA-like_dom_sf"/>
</dbReference>
<dbReference type="KEGG" id="act:ACLA_070810"/>
<evidence type="ECO:0000256" key="9">
    <source>
        <dbReference type="ARBA" id="ARBA00023180"/>
    </source>
</evidence>
<dbReference type="Proteomes" id="UP000006701">
    <property type="component" value="Unassembled WGS sequence"/>
</dbReference>
<evidence type="ECO:0000256" key="2">
    <source>
        <dbReference type="ARBA" id="ARBA00004609"/>
    </source>
</evidence>
<evidence type="ECO:0000256" key="10">
    <source>
        <dbReference type="ARBA" id="ARBA00023316"/>
    </source>
</evidence>
<dbReference type="PANTHER" id="PTHR31361:SF1">
    <property type="entry name" value="BETA-GLUCAN SYNTHESIS-ASSOCIATED PROTEIN KRE6-RELATED"/>
    <property type="match status" value="1"/>
</dbReference>
<feature type="transmembrane region" description="Helical" evidence="12">
    <location>
        <begin position="187"/>
        <end position="210"/>
    </location>
</feature>
<dbReference type="PROSITE" id="PS51762">
    <property type="entry name" value="GH16_2"/>
    <property type="match status" value="1"/>
</dbReference>
<evidence type="ECO:0000256" key="8">
    <source>
        <dbReference type="ARBA" id="ARBA00023136"/>
    </source>
</evidence>
<gene>
    <name evidence="14" type="ORF">ACLA_070810</name>
</gene>
<feature type="region of interest" description="Disordered" evidence="11">
    <location>
        <begin position="1"/>
        <end position="49"/>
    </location>
</feature>
<evidence type="ECO:0000256" key="7">
    <source>
        <dbReference type="ARBA" id="ARBA00022989"/>
    </source>
</evidence>
<sequence length="654" mass="73147">MSEDSSIHSNHETPHIRINSGRHDPFSDAEDRYSSVPSHQIGRALTPGVALSPSAGTLHTVYESSNLQDSSEFLLPPRPHRFKEEYEPYRSPAPSILSSRRNSWSSETGSYETRIHPYNPFEDPRAPSQADSDEIDVNTQTVAEKYNIMPTDGLLLFPEDVEKDDHLHNPDPSDREGQCDLWNRRGIINVAGLILLTLGFLILFIGYPMITAMKGTVKSGPTCDPRDTLCLDVGDRPLLSNIRRGLIDPDTPKSARSKKSADGKEWKLVFSDEFNTDGRTFYDGDDPFYQAVDIWYGVTQDLEWYDPDAVTTRDGVLEIRFDSFPNHELKYRSGMVQSWNKLCFTGGRLEASISLPGSGDVSGFWPGFWAMGNLARPGYAATTEGMWPYSYHDKCDAGITPNQSSTDGISYLPGMRLPACTCAGEEHPSPGRSRSAPEIDVIEASVIPLNDNGNAVIGSVSQSLQMAPFDIWYMPDYEFTAVYDPYVTQINSYRGGPYQQAMSGLSNLNNKWYNGTEYQVYAFEYTPGAHGEVTWFVGPERTWTLDGRAIGPNGNIGQRVIPLEPMSIIMNLGMAYSFAGINDTIQNYMPGIMRFDYIRIYQDPDNISVTCDPPGYETTEYIAKHPKAYQNINKTTWTDAGYEWPSNSFMHGCS</sequence>
<dbReference type="STRING" id="344612.A1C6M7"/>
<evidence type="ECO:0000256" key="12">
    <source>
        <dbReference type="SAM" id="Phobius"/>
    </source>
</evidence>
<protein>
    <submittedName>
        <fullName evidence="14">Beta-1,6 glucan synthetase (Kre6), putative</fullName>
    </submittedName>
</protein>
<dbReference type="EMBL" id="DS027045">
    <property type="protein sequence ID" value="EAW14048.1"/>
    <property type="molecule type" value="Genomic_DNA"/>
</dbReference>
<keyword evidence="4" id="KW-1003">Cell membrane</keyword>
<comment type="similarity">
    <text evidence="3">Belongs to the SKN1/KRE6 family.</text>
</comment>
<dbReference type="HOGENOM" id="CLU_010811_4_1_1"/>
<dbReference type="AlphaFoldDB" id="A1C6M7"/>
<dbReference type="InterPro" id="IPR005629">
    <property type="entry name" value="Skn1/Kre6/Sbg1"/>
</dbReference>
<dbReference type="Gene3D" id="2.60.120.200">
    <property type="match status" value="1"/>
</dbReference>
<feature type="compositionally biased region" description="Basic and acidic residues" evidence="11">
    <location>
        <begin position="1"/>
        <end position="33"/>
    </location>
</feature>
<evidence type="ECO:0000313" key="14">
    <source>
        <dbReference type="EMBL" id="EAW14048.1"/>
    </source>
</evidence>
<dbReference type="GO" id="GO:0006078">
    <property type="term" value="P:(1-&gt;6)-beta-D-glucan biosynthetic process"/>
    <property type="evidence" value="ECO:0007669"/>
    <property type="project" value="TreeGrafter"/>
</dbReference>
<keyword evidence="7 12" id="KW-1133">Transmembrane helix</keyword>
<dbReference type="RefSeq" id="XP_001275474.1">
    <property type="nucleotide sequence ID" value="XM_001275473.1"/>
</dbReference>
<keyword evidence="5 12" id="KW-0812">Transmembrane</keyword>
<keyword evidence="8 12" id="KW-0472">Membrane</keyword>
<dbReference type="InterPro" id="IPR000757">
    <property type="entry name" value="Beta-glucanase-like"/>
</dbReference>
<dbReference type="SUPFAM" id="SSF49899">
    <property type="entry name" value="Concanavalin A-like lectins/glucanases"/>
    <property type="match status" value="1"/>
</dbReference>
<dbReference type="OMA" id="LPACTCK"/>
<dbReference type="Pfam" id="PF03935">
    <property type="entry name" value="SKN1_KRE6_Sbg1"/>
    <property type="match status" value="1"/>
</dbReference>
<keyword evidence="15" id="KW-1185">Reference proteome</keyword>
<dbReference type="GeneID" id="4707439"/>
<proteinExistence type="inferred from homology"/>